<dbReference type="EMBL" id="CAJOBI010068879">
    <property type="protein sequence ID" value="CAF4448758.1"/>
    <property type="molecule type" value="Genomic_DNA"/>
</dbReference>
<name>A0A8S2WFJ3_9BILA</name>
<evidence type="ECO:0000313" key="3">
    <source>
        <dbReference type="EMBL" id="CAF4468657.1"/>
    </source>
</evidence>
<evidence type="ECO:0000313" key="4">
    <source>
        <dbReference type="Proteomes" id="UP000676336"/>
    </source>
</evidence>
<reference evidence="2" key="1">
    <citation type="submission" date="2021-02" db="EMBL/GenBank/DDBJ databases">
        <authorList>
            <person name="Nowell W R."/>
        </authorList>
    </citation>
    <scope>NUCLEOTIDE SEQUENCE</scope>
</reference>
<protein>
    <submittedName>
        <fullName evidence="2">Uncharacterized protein</fullName>
    </submittedName>
</protein>
<dbReference type="Proteomes" id="UP000681967">
    <property type="component" value="Unassembled WGS sequence"/>
</dbReference>
<accession>A0A8S2WFJ3</accession>
<dbReference type="EMBL" id="CAJOBH010042401">
    <property type="protein sequence ID" value="CAF4335922.1"/>
    <property type="molecule type" value="Genomic_DNA"/>
</dbReference>
<evidence type="ECO:0000313" key="2">
    <source>
        <dbReference type="EMBL" id="CAF4448758.1"/>
    </source>
</evidence>
<comment type="caution">
    <text evidence="2">The sequence shown here is derived from an EMBL/GenBank/DDBJ whole genome shotgun (WGS) entry which is preliminary data.</text>
</comment>
<sequence>MTTDIECRDYHNYANNTCSFMRTTPDCKLDEGFINYLTF</sequence>
<proteinExistence type="predicted"/>
<dbReference type="Proteomes" id="UP000676336">
    <property type="component" value="Unassembled WGS sequence"/>
</dbReference>
<dbReference type="Proteomes" id="UP000681720">
    <property type="component" value="Unassembled WGS sequence"/>
</dbReference>
<feature type="non-terminal residue" evidence="2">
    <location>
        <position position="1"/>
    </location>
</feature>
<dbReference type="AlphaFoldDB" id="A0A8S2WFJ3"/>
<evidence type="ECO:0000313" key="1">
    <source>
        <dbReference type="EMBL" id="CAF4335922.1"/>
    </source>
</evidence>
<gene>
    <name evidence="1" type="ORF">BYL167_LOCUS28900</name>
    <name evidence="3" type="ORF">GIL414_LOCUS33230</name>
    <name evidence="2" type="ORF">SMN809_LOCUS32615</name>
</gene>
<dbReference type="EMBL" id="CAJOBJ010072982">
    <property type="protein sequence ID" value="CAF4468657.1"/>
    <property type="molecule type" value="Genomic_DNA"/>
</dbReference>
<organism evidence="2 4">
    <name type="scientific">Rotaria magnacalcarata</name>
    <dbReference type="NCBI Taxonomy" id="392030"/>
    <lineage>
        <taxon>Eukaryota</taxon>
        <taxon>Metazoa</taxon>
        <taxon>Spiralia</taxon>
        <taxon>Gnathifera</taxon>
        <taxon>Rotifera</taxon>
        <taxon>Eurotatoria</taxon>
        <taxon>Bdelloidea</taxon>
        <taxon>Philodinida</taxon>
        <taxon>Philodinidae</taxon>
        <taxon>Rotaria</taxon>
    </lineage>
</organism>